<evidence type="ECO:0000313" key="3">
    <source>
        <dbReference type="Proteomes" id="UP000000673"/>
    </source>
</evidence>
<dbReference type="EMBL" id="ADMH02001836">
    <property type="protein sequence ID" value="ETN60979.1"/>
    <property type="molecule type" value="Genomic_DNA"/>
</dbReference>
<dbReference type="HOGENOM" id="CLU_2624007_0_0_1"/>
<protein>
    <submittedName>
        <fullName evidence="1 2">Uncharacterized protein</fullName>
    </submittedName>
</protein>
<name>W5JDW1_ANODA</name>
<reference evidence="1" key="3">
    <citation type="journal article" date="2013" name="Nucleic Acids Res.">
        <title>The genome of Anopheles darlingi, the main neotropical malaria vector.</title>
        <authorList>
            <person name="Marinotti O."/>
            <person name="Cerqueira G.C."/>
            <person name="de Almeida L.G."/>
            <person name="Ferro M.I."/>
            <person name="Loreto E.L."/>
            <person name="Zaha A."/>
            <person name="Teixeira S.M."/>
            <person name="Wespiser A.R."/>
            <person name="Almeida E Silva A."/>
            <person name="Schlindwein A.D."/>
            <person name="Pacheco A.C."/>
            <person name="Silva A.L."/>
            <person name="Graveley B.R."/>
            <person name="Walenz B.P."/>
            <person name="Lima Bde A."/>
            <person name="Ribeiro C.A."/>
            <person name="Nunes-Silva C.G."/>
            <person name="de Carvalho C.R."/>
            <person name="Soares C.M."/>
            <person name="de Menezes C.B."/>
            <person name="Matiolli C."/>
            <person name="Caffrey D."/>
            <person name="Araujo D.A."/>
            <person name="de Oliveira D.M."/>
            <person name="Golenbock D."/>
            <person name="Grisard E.C."/>
            <person name="Fantinatti-Garboggini F."/>
            <person name="de Carvalho F.M."/>
            <person name="Barcellos F.G."/>
            <person name="Prosdocimi F."/>
            <person name="May G."/>
            <person name="Azevedo Junior G.M."/>
            <person name="Guimaraes G.M."/>
            <person name="Goldman G.H."/>
            <person name="Padilha I.Q."/>
            <person name="Batista Jda S."/>
            <person name="Ferro J.A."/>
            <person name="Ribeiro J.M."/>
            <person name="Fietto J.L."/>
            <person name="Dabbas K.M."/>
            <person name="Cerdeira L."/>
            <person name="Agnez-Lima L.F."/>
            <person name="Brocchi M."/>
            <person name="de Carvalho M.O."/>
            <person name="Teixeira Mde M."/>
            <person name="Diniz Maia Mde M."/>
            <person name="Goldman M.H."/>
            <person name="Cruz Schneider M.P."/>
            <person name="Felipe M.S."/>
            <person name="Hungria M."/>
            <person name="Nicolas M.F."/>
            <person name="Pereira M."/>
            <person name="Montes M.A."/>
            <person name="Cantao M.E."/>
            <person name="Vincentz M."/>
            <person name="Rafael M.S."/>
            <person name="Silverman N."/>
            <person name="Stoco P.H."/>
            <person name="Souza R.C."/>
            <person name="Vicentini R."/>
            <person name="Gazzinelli R.T."/>
            <person name="Neves Rde O."/>
            <person name="Silva R."/>
            <person name="Astolfi-Filho S."/>
            <person name="Maciel T.E."/>
            <person name="Urmenyi T.P."/>
            <person name="Tadei W.P."/>
            <person name="Camargo E.P."/>
            <person name="de Vasconcelos A.T."/>
        </authorList>
    </citation>
    <scope>NUCLEOTIDE SEQUENCE</scope>
</reference>
<organism evidence="1">
    <name type="scientific">Anopheles darlingi</name>
    <name type="common">Mosquito</name>
    <dbReference type="NCBI Taxonomy" id="43151"/>
    <lineage>
        <taxon>Eukaryota</taxon>
        <taxon>Metazoa</taxon>
        <taxon>Ecdysozoa</taxon>
        <taxon>Arthropoda</taxon>
        <taxon>Hexapoda</taxon>
        <taxon>Insecta</taxon>
        <taxon>Pterygota</taxon>
        <taxon>Neoptera</taxon>
        <taxon>Endopterygota</taxon>
        <taxon>Diptera</taxon>
        <taxon>Nematocera</taxon>
        <taxon>Culicoidea</taxon>
        <taxon>Culicidae</taxon>
        <taxon>Anophelinae</taxon>
        <taxon>Anopheles</taxon>
    </lineage>
</organism>
<dbReference type="Proteomes" id="UP000000673">
    <property type="component" value="Unassembled WGS sequence"/>
</dbReference>
<reference evidence="2" key="4">
    <citation type="submission" date="2015-06" db="UniProtKB">
        <authorList>
            <consortium name="EnsemblMetazoa"/>
        </authorList>
    </citation>
    <scope>IDENTIFICATION</scope>
</reference>
<evidence type="ECO:0000313" key="2">
    <source>
        <dbReference type="EnsemblMetazoa" id="ADAC007383-PA"/>
    </source>
</evidence>
<reference evidence="1 3" key="1">
    <citation type="journal article" date="2010" name="BMC Genomics">
        <title>Combination of measures distinguishes pre-miRNAs from other stem-loops in the genome of the newly sequenced Anopheles darlingi.</title>
        <authorList>
            <person name="Mendes N.D."/>
            <person name="Freitas A.T."/>
            <person name="Vasconcelos A.T."/>
            <person name="Sagot M.F."/>
        </authorList>
    </citation>
    <scope>NUCLEOTIDE SEQUENCE</scope>
</reference>
<dbReference type="EnsemblMetazoa" id="ADAC007383-RA">
    <property type="protein sequence ID" value="ADAC007383-PA"/>
    <property type="gene ID" value="ADAC007383"/>
</dbReference>
<accession>W5JDW1</accession>
<sequence>MALEQSAAIPAVSGDVLEDFILVFKELLRKRVSQRPTKEVIEATRESRHMATTLDAVAKGISGFVPTAMHAIVPPRGR</sequence>
<evidence type="ECO:0000313" key="1">
    <source>
        <dbReference type="EMBL" id="ETN60979.1"/>
    </source>
</evidence>
<proteinExistence type="predicted"/>
<dbReference type="VEuPathDB" id="VectorBase:ADAC007383"/>
<dbReference type="AlphaFoldDB" id="W5JDW1"/>
<gene>
    <name evidence="1" type="ORF">AND_007383</name>
</gene>
<keyword evidence="3" id="KW-1185">Reference proteome</keyword>
<reference evidence="1" key="2">
    <citation type="submission" date="2010-05" db="EMBL/GenBank/DDBJ databases">
        <authorList>
            <person name="Almeida L.G."/>
            <person name="Nicolas M.F."/>
            <person name="Souza R.C."/>
            <person name="Vasconcelos A.T.R."/>
        </authorList>
    </citation>
    <scope>NUCLEOTIDE SEQUENCE</scope>
</reference>